<protein>
    <recommendedName>
        <fullName evidence="5">2-dehydro-3-deoxy-phosphogluconate aldolase</fullName>
        <ecNumber evidence="5">4.1.2.14</ecNumber>
    </recommendedName>
</protein>
<dbReference type="EC" id="4.1.2.14" evidence="5"/>
<dbReference type="PANTHER" id="PTHR30246">
    <property type="entry name" value="2-KETO-3-DEOXY-6-PHOSPHOGLUCONATE ALDOLASE"/>
    <property type="match status" value="1"/>
</dbReference>
<organism evidence="9 10">
    <name type="scientific">Leifsonia kafniensis</name>
    <dbReference type="NCBI Taxonomy" id="475957"/>
    <lineage>
        <taxon>Bacteria</taxon>
        <taxon>Bacillati</taxon>
        <taxon>Actinomycetota</taxon>
        <taxon>Actinomycetes</taxon>
        <taxon>Micrococcales</taxon>
        <taxon>Microbacteriaceae</taxon>
        <taxon>Leifsonia</taxon>
    </lineage>
</organism>
<comment type="pathway">
    <text evidence="2">Carbohydrate acid metabolism; 2-dehydro-3-deoxy-D-gluconate degradation; D-glyceraldehyde 3-phosphate and pyruvate from 2-dehydro-3-deoxy-D-gluconate: step 2/2.</text>
</comment>
<dbReference type="Proteomes" id="UP001501803">
    <property type="component" value="Unassembled WGS sequence"/>
</dbReference>
<keyword evidence="10" id="KW-1185">Reference proteome</keyword>
<dbReference type="InterPro" id="IPR031337">
    <property type="entry name" value="KDPG/KHG_AS_1"/>
</dbReference>
<evidence type="ECO:0000256" key="1">
    <source>
        <dbReference type="ARBA" id="ARBA00000654"/>
    </source>
</evidence>
<comment type="similarity">
    <text evidence="3">Belongs to the KHG/KDPG aldolase family.</text>
</comment>
<comment type="subunit">
    <text evidence="4">Homotrimer.</text>
</comment>
<dbReference type="PROSITE" id="PS00160">
    <property type="entry name" value="ALDOLASE_KDPG_KHG_2"/>
    <property type="match status" value="1"/>
</dbReference>
<gene>
    <name evidence="9" type="ORF">GCM10022381_26400</name>
</gene>
<comment type="catalytic activity">
    <reaction evidence="1">
        <text>2-dehydro-3-deoxy-6-phospho-D-gluconate = D-glyceraldehyde 3-phosphate + pyruvate</text>
        <dbReference type="Rhea" id="RHEA:17089"/>
        <dbReference type="ChEBI" id="CHEBI:15361"/>
        <dbReference type="ChEBI" id="CHEBI:57569"/>
        <dbReference type="ChEBI" id="CHEBI:59776"/>
        <dbReference type="EC" id="4.1.2.14"/>
    </reaction>
</comment>
<dbReference type="CDD" id="cd00452">
    <property type="entry name" value="KDPG_aldolase"/>
    <property type="match status" value="1"/>
</dbReference>
<dbReference type="RefSeq" id="WP_345067396.1">
    <property type="nucleotide sequence ID" value="NZ_BAABCN010000007.1"/>
</dbReference>
<dbReference type="InterPro" id="IPR031338">
    <property type="entry name" value="KDPG/KHG_AS_2"/>
</dbReference>
<accession>A0ABP7KQC9</accession>
<evidence type="ECO:0000313" key="10">
    <source>
        <dbReference type="Proteomes" id="UP001501803"/>
    </source>
</evidence>
<dbReference type="Pfam" id="PF01081">
    <property type="entry name" value="Aldolase"/>
    <property type="match status" value="1"/>
</dbReference>
<dbReference type="NCBIfam" id="TIGR01182">
    <property type="entry name" value="eda"/>
    <property type="match status" value="1"/>
</dbReference>
<evidence type="ECO:0000256" key="7">
    <source>
        <dbReference type="ARBA" id="ARBA00023270"/>
    </source>
</evidence>
<proteinExistence type="inferred from homology"/>
<keyword evidence="8" id="KW-0119">Carbohydrate metabolism</keyword>
<dbReference type="PROSITE" id="PS00159">
    <property type="entry name" value="ALDOLASE_KDPG_KHG_1"/>
    <property type="match status" value="1"/>
</dbReference>
<dbReference type="InterPro" id="IPR013785">
    <property type="entry name" value="Aldolase_TIM"/>
</dbReference>
<evidence type="ECO:0000256" key="3">
    <source>
        <dbReference type="ARBA" id="ARBA00006906"/>
    </source>
</evidence>
<reference evidence="10" key="1">
    <citation type="journal article" date="2019" name="Int. J. Syst. Evol. Microbiol.">
        <title>The Global Catalogue of Microorganisms (GCM) 10K type strain sequencing project: providing services to taxonomists for standard genome sequencing and annotation.</title>
        <authorList>
            <consortium name="The Broad Institute Genomics Platform"/>
            <consortium name="The Broad Institute Genome Sequencing Center for Infectious Disease"/>
            <person name="Wu L."/>
            <person name="Ma J."/>
        </authorList>
    </citation>
    <scope>NUCLEOTIDE SEQUENCE [LARGE SCALE GENOMIC DNA]</scope>
    <source>
        <strain evidence="10">JCM 17021</strain>
    </source>
</reference>
<evidence type="ECO:0000256" key="8">
    <source>
        <dbReference type="ARBA" id="ARBA00023277"/>
    </source>
</evidence>
<dbReference type="InterPro" id="IPR000887">
    <property type="entry name" value="Aldlse_KDPG_KHG"/>
</dbReference>
<dbReference type="EMBL" id="BAABCN010000007">
    <property type="protein sequence ID" value="GAA3882859.1"/>
    <property type="molecule type" value="Genomic_DNA"/>
</dbReference>
<dbReference type="SUPFAM" id="SSF51569">
    <property type="entry name" value="Aldolase"/>
    <property type="match status" value="1"/>
</dbReference>
<evidence type="ECO:0000256" key="4">
    <source>
        <dbReference type="ARBA" id="ARBA00011233"/>
    </source>
</evidence>
<comment type="caution">
    <text evidence="9">The sequence shown here is derived from an EMBL/GenBank/DDBJ whole genome shotgun (WGS) entry which is preliminary data.</text>
</comment>
<dbReference type="Gene3D" id="3.20.20.70">
    <property type="entry name" value="Aldolase class I"/>
    <property type="match status" value="1"/>
</dbReference>
<keyword evidence="6" id="KW-0456">Lyase</keyword>
<evidence type="ECO:0000256" key="5">
    <source>
        <dbReference type="ARBA" id="ARBA00013063"/>
    </source>
</evidence>
<dbReference type="PANTHER" id="PTHR30246:SF1">
    <property type="entry name" value="2-DEHYDRO-3-DEOXY-6-PHOSPHOGALACTONATE ALDOLASE-RELATED"/>
    <property type="match status" value="1"/>
</dbReference>
<sequence>MTALHPIKEISINTQESGSESTGLLLATSCPVIPIITIDDASQADALADALLAGGIGCAEITLRTDAGIRAIERLTGRADILVGAGTVVSAEDVDRAADAGASFVVSPGLGLDVLERSQERGLAVIPGIATASELQTAVLHGLRFVKLFPAAAIGGLALIDAFGGPFPQVRFMPSGGVSMDNLGGYLAHPAVFAAGCSWVATRSDIANGRFDHISAQASAASRIAGRLAAIPG</sequence>
<evidence type="ECO:0000313" key="9">
    <source>
        <dbReference type="EMBL" id="GAA3882859.1"/>
    </source>
</evidence>
<keyword evidence="7" id="KW-0704">Schiff base</keyword>
<evidence type="ECO:0000256" key="6">
    <source>
        <dbReference type="ARBA" id="ARBA00023239"/>
    </source>
</evidence>
<evidence type="ECO:0000256" key="2">
    <source>
        <dbReference type="ARBA" id="ARBA00004736"/>
    </source>
</evidence>
<name>A0ABP7KQC9_9MICO</name>